<dbReference type="PANTHER" id="PTHR43217">
    <property type="entry name" value="SUCCINATE SEMIALDEHYDE DEHYDROGENASE [NAD(P)+] SAD"/>
    <property type="match status" value="1"/>
</dbReference>
<dbReference type="Proteomes" id="UP000553034">
    <property type="component" value="Unassembled WGS sequence"/>
</dbReference>
<reference evidence="5 6" key="1">
    <citation type="submission" date="2020-08" db="EMBL/GenBank/DDBJ databases">
        <title>Genomic Encyclopedia of Type Strains, Phase IV (KMG-IV): sequencing the most valuable type-strain genomes for metagenomic binning, comparative biology and taxonomic classification.</title>
        <authorList>
            <person name="Goeker M."/>
        </authorList>
    </citation>
    <scope>NUCLEOTIDE SEQUENCE [LARGE SCALE GENOMIC DNA]</scope>
    <source>
        <strain evidence="5 6">DSM 29568</strain>
    </source>
</reference>
<evidence type="ECO:0000256" key="2">
    <source>
        <dbReference type="ARBA" id="ARBA00022857"/>
    </source>
</evidence>
<dbReference type="InterPro" id="IPR016161">
    <property type="entry name" value="Ald_DH/histidinol_DH"/>
</dbReference>
<dbReference type="FunFam" id="3.40.605.10:FF:000012">
    <property type="entry name" value="NAD-dependent succinate-semialdehyde dehydrogenase"/>
    <property type="match status" value="1"/>
</dbReference>
<dbReference type="Gene3D" id="3.40.309.10">
    <property type="entry name" value="Aldehyde Dehydrogenase, Chain A, domain 2"/>
    <property type="match status" value="1"/>
</dbReference>
<dbReference type="InterPro" id="IPR016163">
    <property type="entry name" value="Ald_DH_C"/>
</dbReference>
<dbReference type="InterPro" id="IPR016160">
    <property type="entry name" value="Ald_DH_CS_CYS"/>
</dbReference>
<dbReference type="GO" id="GO:0004777">
    <property type="term" value="F:succinate-semialdehyde dehydrogenase (NAD+) activity"/>
    <property type="evidence" value="ECO:0007669"/>
    <property type="project" value="TreeGrafter"/>
</dbReference>
<dbReference type="PROSITE" id="PS00070">
    <property type="entry name" value="ALDEHYDE_DEHYDR_CYS"/>
    <property type="match status" value="1"/>
</dbReference>
<dbReference type="GO" id="GO:0036243">
    <property type="term" value="F:succinate-semialdehyde dehydrogenase (NADP+) activity"/>
    <property type="evidence" value="ECO:0007669"/>
    <property type="project" value="UniProtKB-EC"/>
</dbReference>
<keyword evidence="6" id="KW-1185">Reference proteome</keyword>
<name>A0A840EK85_9FLAO</name>
<dbReference type="GO" id="GO:0004030">
    <property type="term" value="F:aldehyde dehydrogenase [NAD(P)+] activity"/>
    <property type="evidence" value="ECO:0007669"/>
    <property type="project" value="InterPro"/>
</dbReference>
<accession>A0A840EK85</accession>
<dbReference type="EC" id="1.2.1.79" evidence="5"/>
<dbReference type="PANTHER" id="PTHR43217:SF1">
    <property type="entry name" value="SUCCINATE SEMIALDEHYDE DEHYDROGENASE [NAD(P)+] SAD"/>
    <property type="match status" value="1"/>
</dbReference>
<dbReference type="Pfam" id="PF00171">
    <property type="entry name" value="Aldedh"/>
    <property type="match status" value="1"/>
</dbReference>
<dbReference type="RefSeq" id="WP_183478156.1">
    <property type="nucleotide sequence ID" value="NZ_JACIFO010000010.1"/>
</dbReference>
<dbReference type="Gene3D" id="3.40.605.10">
    <property type="entry name" value="Aldehyde Dehydrogenase, Chain A, domain 1"/>
    <property type="match status" value="1"/>
</dbReference>
<dbReference type="InterPro" id="IPR047110">
    <property type="entry name" value="GABD/Sad-like"/>
</dbReference>
<keyword evidence="2" id="KW-0521">NADP</keyword>
<evidence type="ECO:0000256" key="1">
    <source>
        <dbReference type="ARBA" id="ARBA00009986"/>
    </source>
</evidence>
<sequence length="453" mass="50378">MLKSINPYTQETILTFEEETTNDVEKKIKKAHKAYLDWRFMSFERRKNLILECAEVLKKNKNLYAKAITLEMGKPISQAIAEIDKCILLCNFYAEQAADFLAPKEIETEAYSSFIRYEPLGVVLGVMPWNYPFWQVFRLAIPAILAGNTVLLKHASSVMQSAENIADSFTEAGFPEGVFQNLIINNDKVEAIIRNPNVKAVSLTGSKPAGSAVASVAAQEIKKSVLELGGSNALVVFEDAEIDKAVDICIQARFQNTGQSCIAGKRLLLHERIYDIFLEKLLTKVYELKVGDPLDEETYISVMAKEELAEELENQLKKGVEEGAKVILGGKRKAAFFEPTIVINVTPENTLFTEETFGPLLAVTSFKTDMEAIDLVNSSEYGLGVSIFTQDAERAKAMIPQFEDAAVFINAMVKSDPRLPFGGTKASGYGRELSAQGIREFVNIKTVYVNQYE</sequence>
<protein>
    <submittedName>
        <fullName evidence="5">Succinate-semialdehyde dehydrogenase/glutarate-semialdehyde dehydrogenase</fullName>
        <ecNumber evidence="5">1.2.1.16</ecNumber>
        <ecNumber evidence="5">1.2.1.20</ecNumber>
        <ecNumber evidence="5">1.2.1.79</ecNumber>
    </submittedName>
</protein>
<evidence type="ECO:0000313" key="5">
    <source>
        <dbReference type="EMBL" id="MBB4119812.1"/>
    </source>
</evidence>
<evidence type="ECO:0000313" key="6">
    <source>
        <dbReference type="Proteomes" id="UP000553034"/>
    </source>
</evidence>
<dbReference type="GO" id="GO:0102810">
    <property type="term" value="F:glutarate-semialdehyde dehydrogenase (NADP+) activity"/>
    <property type="evidence" value="ECO:0007669"/>
    <property type="project" value="UniProtKB-EC"/>
</dbReference>
<evidence type="ECO:0000259" key="4">
    <source>
        <dbReference type="Pfam" id="PF00171"/>
    </source>
</evidence>
<dbReference type="AlphaFoldDB" id="A0A840EK85"/>
<comment type="similarity">
    <text evidence="1">Belongs to the aldehyde dehydrogenase family.</text>
</comment>
<evidence type="ECO:0000256" key="3">
    <source>
        <dbReference type="ARBA" id="ARBA00023002"/>
    </source>
</evidence>
<dbReference type="EMBL" id="JACIFO010000010">
    <property type="protein sequence ID" value="MBB4119812.1"/>
    <property type="molecule type" value="Genomic_DNA"/>
</dbReference>
<dbReference type="EC" id="1.2.1.20" evidence="5"/>
<dbReference type="InterPro" id="IPR016162">
    <property type="entry name" value="Ald_DH_N"/>
</dbReference>
<dbReference type="SUPFAM" id="SSF53720">
    <property type="entry name" value="ALDH-like"/>
    <property type="match status" value="1"/>
</dbReference>
<dbReference type="CDD" id="cd07100">
    <property type="entry name" value="ALDH_SSADH1_GabD1"/>
    <property type="match status" value="1"/>
</dbReference>
<dbReference type="InterPro" id="IPR015590">
    <property type="entry name" value="Aldehyde_DH_dom"/>
</dbReference>
<proteinExistence type="inferred from homology"/>
<dbReference type="InterPro" id="IPR044148">
    <property type="entry name" value="ALDH_GabD1-like"/>
</dbReference>
<organism evidence="5 6">
    <name type="scientific">Mesonia hippocampi</name>
    <dbReference type="NCBI Taxonomy" id="1628250"/>
    <lineage>
        <taxon>Bacteria</taxon>
        <taxon>Pseudomonadati</taxon>
        <taxon>Bacteroidota</taxon>
        <taxon>Flavobacteriia</taxon>
        <taxon>Flavobacteriales</taxon>
        <taxon>Flavobacteriaceae</taxon>
        <taxon>Mesonia</taxon>
    </lineage>
</organism>
<comment type="caution">
    <text evidence="5">The sequence shown here is derived from an EMBL/GenBank/DDBJ whole genome shotgun (WGS) entry which is preliminary data.</text>
</comment>
<keyword evidence="3 5" id="KW-0560">Oxidoreductase</keyword>
<gene>
    <name evidence="5" type="ORF">GGR32_002118</name>
</gene>
<dbReference type="EC" id="1.2.1.16" evidence="5"/>
<feature type="domain" description="Aldehyde dehydrogenase" evidence="4">
    <location>
        <begin position="3"/>
        <end position="447"/>
    </location>
</feature>